<evidence type="ECO:0000313" key="7">
    <source>
        <dbReference type="EMBL" id="ANE50740.1"/>
    </source>
</evidence>
<evidence type="ECO:0000256" key="3">
    <source>
        <dbReference type="ARBA" id="ARBA00022989"/>
    </source>
</evidence>
<name>A0A172TUN0_9BACT</name>
<protein>
    <recommendedName>
        <fullName evidence="6">Integral membrane bound transporter domain-containing protein</fullName>
    </recommendedName>
</protein>
<feature type="transmembrane region" description="Helical" evidence="5">
    <location>
        <begin position="303"/>
        <end position="327"/>
    </location>
</feature>
<evidence type="ECO:0000259" key="6">
    <source>
        <dbReference type="Pfam" id="PF13515"/>
    </source>
</evidence>
<evidence type="ECO:0000256" key="1">
    <source>
        <dbReference type="ARBA" id="ARBA00004141"/>
    </source>
</evidence>
<reference evidence="8" key="1">
    <citation type="submission" date="2015-01" db="EMBL/GenBank/DDBJ databases">
        <title>Flavisolibacter sp./LCS9/ whole genome sequencing.</title>
        <authorList>
            <person name="Kim M.K."/>
            <person name="Srinivasan S."/>
            <person name="Lee J.-J."/>
        </authorList>
    </citation>
    <scope>NUCLEOTIDE SEQUENCE [LARGE SCALE GENOMIC DNA]</scope>
    <source>
        <strain evidence="8">LCS9</strain>
    </source>
</reference>
<feature type="transmembrane region" description="Helical" evidence="5">
    <location>
        <begin position="239"/>
        <end position="267"/>
    </location>
</feature>
<feature type="transmembrane region" description="Helical" evidence="5">
    <location>
        <begin position="117"/>
        <end position="136"/>
    </location>
</feature>
<dbReference type="KEGG" id="fla:SY85_09760"/>
<dbReference type="PATRIC" id="fig|1492898.3.peg.2092"/>
<dbReference type="EMBL" id="CP011390">
    <property type="protein sequence ID" value="ANE50740.1"/>
    <property type="molecule type" value="Genomic_DNA"/>
</dbReference>
<evidence type="ECO:0000256" key="4">
    <source>
        <dbReference type="ARBA" id="ARBA00023136"/>
    </source>
</evidence>
<keyword evidence="8" id="KW-1185">Reference proteome</keyword>
<feature type="transmembrane region" description="Helical" evidence="5">
    <location>
        <begin position="15"/>
        <end position="34"/>
    </location>
</feature>
<feature type="transmembrane region" description="Helical" evidence="5">
    <location>
        <begin position="273"/>
        <end position="291"/>
    </location>
</feature>
<accession>A0A172TUN0</accession>
<organism evidence="7 8">
    <name type="scientific">Flavisolibacter tropicus</name>
    <dbReference type="NCBI Taxonomy" id="1492898"/>
    <lineage>
        <taxon>Bacteria</taxon>
        <taxon>Pseudomonadati</taxon>
        <taxon>Bacteroidota</taxon>
        <taxon>Chitinophagia</taxon>
        <taxon>Chitinophagales</taxon>
        <taxon>Chitinophagaceae</taxon>
        <taxon>Flavisolibacter</taxon>
    </lineage>
</organism>
<keyword evidence="2 5" id="KW-0812">Transmembrane</keyword>
<dbReference type="GO" id="GO:0016020">
    <property type="term" value="C:membrane"/>
    <property type="evidence" value="ECO:0007669"/>
    <property type="project" value="UniProtKB-SubCell"/>
</dbReference>
<feature type="domain" description="Integral membrane bound transporter" evidence="6">
    <location>
        <begin position="195"/>
        <end position="321"/>
    </location>
</feature>
<evidence type="ECO:0000256" key="2">
    <source>
        <dbReference type="ARBA" id="ARBA00022692"/>
    </source>
</evidence>
<comment type="subcellular location">
    <subcellularLocation>
        <location evidence="1">Membrane</location>
        <topology evidence="1">Multi-pass membrane protein</topology>
    </subcellularLocation>
</comment>
<dbReference type="OrthoDB" id="581879at2"/>
<reference evidence="7 8" key="2">
    <citation type="journal article" date="2016" name="Int. J. Syst. Evol. Microbiol.">
        <title>Flavisolibacter tropicus sp. nov., isolated from tropical soil.</title>
        <authorList>
            <person name="Lee J.J."/>
            <person name="Kang M.S."/>
            <person name="Kim G.S."/>
            <person name="Lee C.S."/>
            <person name="Lim S."/>
            <person name="Lee J."/>
            <person name="Roh S.H."/>
            <person name="Kang H."/>
            <person name="Ha J.M."/>
            <person name="Bae S."/>
            <person name="Jung H.Y."/>
            <person name="Kim M.K."/>
        </authorList>
    </citation>
    <scope>NUCLEOTIDE SEQUENCE [LARGE SCALE GENOMIC DNA]</scope>
    <source>
        <strain evidence="7 8">LCS9</strain>
    </source>
</reference>
<feature type="transmembrane region" description="Helical" evidence="5">
    <location>
        <begin position="182"/>
        <end position="202"/>
    </location>
</feature>
<feature type="transmembrane region" description="Helical" evidence="5">
    <location>
        <begin position="142"/>
        <end position="162"/>
    </location>
</feature>
<dbReference type="Pfam" id="PF13515">
    <property type="entry name" value="FUSC_2"/>
    <property type="match status" value="1"/>
</dbReference>
<dbReference type="Proteomes" id="UP000077177">
    <property type="component" value="Chromosome"/>
</dbReference>
<feature type="transmembrane region" description="Helical" evidence="5">
    <location>
        <begin position="46"/>
        <end position="79"/>
    </location>
</feature>
<gene>
    <name evidence="7" type="ORF">SY85_09760</name>
</gene>
<keyword evidence="4 5" id="KW-0472">Membrane</keyword>
<evidence type="ECO:0000256" key="5">
    <source>
        <dbReference type="SAM" id="Phobius"/>
    </source>
</evidence>
<proteinExistence type="predicted"/>
<dbReference type="InterPro" id="IPR049453">
    <property type="entry name" value="Memb_transporter_dom"/>
</dbReference>
<keyword evidence="3 5" id="KW-1133">Transmembrane helix</keyword>
<dbReference type="RefSeq" id="WP_066404016.1">
    <property type="nucleotide sequence ID" value="NZ_CP011390.1"/>
</dbReference>
<feature type="transmembrane region" description="Helical" evidence="5">
    <location>
        <begin position="85"/>
        <end position="105"/>
    </location>
</feature>
<sequence>MFRQLLEFKPSNRKWDFPILAGLCVGIPILAGYFTGLSNEGKLASLAGLVILYAQTSSIAATMITLMACSFGIMVSFLVGSLFSFNPYVAALALGVFAFMIHWALYYLGLARPPGNFFFIMIASVAICMPFNLQALPGRIGWIGIGTIISCMLGLAYSVLFIKKMHAAQPVTANTKNKYMNLIESITFGLFVGSALLVAHLLELENPYWVPTSCAAVMQGVSTRHIWQRSVQRIAGTFIGLCATWVILLLQPSLLVICFSIIFLQVIVEWLVVRNYGIAVIFISILTIFLAESGNNLISHPTGLIIARFYDILIGSVIGAIGGWVLYNEQLYYAARRQVRKARVILSRRR</sequence>
<dbReference type="STRING" id="1492898.SY85_09760"/>
<dbReference type="AlphaFoldDB" id="A0A172TUN0"/>
<evidence type="ECO:0000313" key="8">
    <source>
        <dbReference type="Proteomes" id="UP000077177"/>
    </source>
</evidence>